<protein>
    <submittedName>
        <fullName evidence="2">Uncharacterized protein</fullName>
    </submittedName>
</protein>
<proteinExistence type="predicted"/>
<dbReference type="eggNOG" id="ENOG502S87Y">
    <property type="taxonomic scope" value="Eukaryota"/>
</dbReference>
<accession>A0A0W0FJA2</accession>
<dbReference type="Proteomes" id="UP000054988">
    <property type="component" value="Unassembled WGS sequence"/>
</dbReference>
<evidence type="ECO:0000313" key="3">
    <source>
        <dbReference type="Proteomes" id="UP000054988"/>
    </source>
</evidence>
<reference evidence="2 3" key="1">
    <citation type="submission" date="2015-12" db="EMBL/GenBank/DDBJ databases">
        <title>Draft genome sequence of Moniliophthora roreri, the causal agent of frosty pod rot of cacao.</title>
        <authorList>
            <person name="Aime M.C."/>
            <person name="Diaz-Valderrama J.R."/>
            <person name="Kijpornyongpan T."/>
            <person name="Phillips-Mora W."/>
        </authorList>
    </citation>
    <scope>NUCLEOTIDE SEQUENCE [LARGE SCALE GENOMIC DNA]</scope>
    <source>
        <strain evidence="2 3">MCA 2952</strain>
    </source>
</reference>
<feature type="compositionally biased region" description="Polar residues" evidence="1">
    <location>
        <begin position="14"/>
        <end position="25"/>
    </location>
</feature>
<evidence type="ECO:0000313" key="2">
    <source>
        <dbReference type="EMBL" id="KTB36413.1"/>
    </source>
</evidence>
<organism evidence="2 3">
    <name type="scientific">Moniliophthora roreri</name>
    <name type="common">Frosty pod rot fungus</name>
    <name type="synonym">Monilia roreri</name>
    <dbReference type="NCBI Taxonomy" id="221103"/>
    <lineage>
        <taxon>Eukaryota</taxon>
        <taxon>Fungi</taxon>
        <taxon>Dikarya</taxon>
        <taxon>Basidiomycota</taxon>
        <taxon>Agaricomycotina</taxon>
        <taxon>Agaricomycetes</taxon>
        <taxon>Agaricomycetidae</taxon>
        <taxon>Agaricales</taxon>
        <taxon>Marasmiineae</taxon>
        <taxon>Marasmiaceae</taxon>
        <taxon>Moniliophthora</taxon>
    </lineage>
</organism>
<gene>
    <name evidence="2" type="ORF">WG66_11028</name>
</gene>
<sequence length="223" mass="24634">MSTKTPGKAKLKISTGSGASKQHTITIGKAHLDTDTSHKPKTTRSKSQCPVELNRHGSEVQAHQQDVSIALNDSSCSAVAQNTDMLPQINYNYDNSWIGSDIDIAMTDAPNPHSDDQDHSSTDAESQERTEDKYWYALDKLQAVFRISNEEYVSQDWDAEQGYLKVCYLLCFSVLLLMCLSRLGATTISRTSQQVRILLEYLAHVRSKTASTAVSFPTASPTS</sequence>
<feature type="region of interest" description="Disordered" evidence="1">
    <location>
        <begin position="1"/>
        <end position="51"/>
    </location>
</feature>
<feature type="compositionally biased region" description="Basic and acidic residues" evidence="1">
    <location>
        <begin position="113"/>
        <end position="129"/>
    </location>
</feature>
<evidence type="ECO:0000256" key="1">
    <source>
        <dbReference type="SAM" id="MobiDB-lite"/>
    </source>
</evidence>
<dbReference type="EMBL" id="LATX01001908">
    <property type="protein sequence ID" value="KTB36413.1"/>
    <property type="molecule type" value="Genomic_DNA"/>
</dbReference>
<comment type="caution">
    <text evidence="2">The sequence shown here is derived from an EMBL/GenBank/DDBJ whole genome shotgun (WGS) entry which is preliminary data.</text>
</comment>
<name>A0A0W0FJA2_MONRR</name>
<dbReference type="AlphaFoldDB" id="A0A0W0FJA2"/>
<feature type="region of interest" description="Disordered" evidence="1">
    <location>
        <begin position="104"/>
        <end position="129"/>
    </location>
</feature>